<dbReference type="PROSITE" id="PS00436">
    <property type="entry name" value="PEROXIDASE_2"/>
    <property type="match status" value="1"/>
</dbReference>
<organism evidence="10 11">
    <name type="scientific">Taphrina deformans (strain PYCC 5710 / ATCC 11124 / CBS 356.35 / IMI 108563 / JCM 9778 / NBRC 8474)</name>
    <name type="common">Peach leaf curl fungus</name>
    <name type="synonym">Lalaria deformans</name>
    <dbReference type="NCBI Taxonomy" id="1097556"/>
    <lineage>
        <taxon>Eukaryota</taxon>
        <taxon>Fungi</taxon>
        <taxon>Dikarya</taxon>
        <taxon>Ascomycota</taxon>
        <taxon>Taphrinomycotina</taxon>
        <taxon>Taphrinomycetes</taxon>
        <taxon>Taphrinales</taxon>
        <taxon>Taphrinaceae</taxon>
        <taxon>Taphrina</taxon>
    </lineage>
</organism>
<evidence type="ECO:0000256" key="6">
    <source>
        <dbReference type="ARBA" id="ARBA00023002"/>
    </source>
</evidence>
<comment type="similarity">
    <text evidence="2">Belongs to the peroxidase family. Cytochrome c peroxidase subfamily.</text>
</comment>
<evidence type="ECO:0000256" key="3">
    <source>
        <dbReference type="ARBA" id="ARBA00022559"/>
    </source>
</evidence>
<dbReference type="SUPFAM" id="SSF48113">
    <property type="entry name" value="Heme-dependent peroxidases"/>
    <property type="match status" value="1"/>
</dbReference>
<dbReference type="InterPro" id="IPR019794">
    <property type="entry name" value="Peroxidases_AS"/>
</dbReference>
<evidence type="ECO:0000256" key="2">
    <source>
        <dbReference type="ARBA" id="ARBA00005997"/>
    </source>
</evidence>
<dbReference type="PRINTS" id="PR00458">
    <property type="entry name" value="PEROXIDASE"/>
</dbReference>
<dbReference type="InterPro" id="IPR002016">
    <property type="entry name" value="Haem_peroxidase"/>
</dbReference>
<evidence type="ECO:0000313" key="11">
    <source>
        <dbReference type="Proteomes" id="UP000013776"/>
    </source>
</evidence>
<dbReference type="OrthoDB" id="2859658at2759"/>
<dbReference type="InterPro" id="IPR044831">
    <property type="entry name" value="Ccp1-like"/>
</dbReference>
<evidence type="ECO:0000259" key="9">
    <source>
        <dbReference type="PROSITE" id="PS50873"/>
    </source>
</evidence>
<dbReference type="GO" id="GO:0004601">
    <property type="term" value="F:peroxidase activity"/>
    <property type="evidence" value="ECO:0007669"/>
    <property type="project" value="UniProtKB-KW"/>
</dbReference>
<dbReference type="PRINTS" id="PR00459">
    <property type="entry name" value="ASPEROXIDASE"/>
</dbReference>
<dbReference type="CDD" id="cd00691">
    <property type="entry name" value="ascorbate_peroxidase"/>
    <property type="match status" value="1"/>
</dbReference>
<dbReference type="InterPro" id="IPR010255">
    <property type="entry name" value="Haem_peroxidase_sf"/>
</dbReference>
<keyword evidence="4" id="KW-0349">Heme</keyword>
<dbReference type="eggNOG" id="ENOG502QR1E">
    <property type="taxonomic scope" value="Eukaryota"/>
</dbReference>
<comment type="caution">
    <text evidence="10">The sequence shown here is derived from an EMBL/GenBank/DDBJ whole genome shotgun (WGS) entry which is preliminary data.</text>
</comment>
<sequence>MSAPSKASQEHDFDAVRASIRNILDQPEYDDGSAGPVFVRLAWHASGTYDKASNTGGSNGATMRYSIEANDGANAGLEHARNFLEPVKKEHPWISYGDLWCLAGVEAVKSMGGPDIPIKFGRLDHTDDSNVPPNGRLPDGAKGTNHLRDVFYRMGFNDQEIVALSGAHNLGRCHGDRSGFEGPWVPSPTRFGNTYFKLLIHEDWKLRTNAQGIKQYGMEDDDELMMLPSDYALIKDPAMLPWVKKYAEDKELFYDHFSKVFAKLIELGIQRDEHGNVFKKGMQSGDKRIDIEGAKREIEVHAKAKL</sequence>
<evidence type="ECO:0000256" key="8">
    <source>
        <dbReference type="RuleBase" id="RU363051"/>
    </source>
</evidence>
<dbReference type="GO" id="GO:0020037">
    <property type="term" value="F:heme binding"/>
    <property type="evidence" value="ECO:0007669"/>
    <property type="project" value="UniProtKB-UniRule"/>
</dbReference>
<evidence type="ECO:0000256" key="1">
    <source>
        <dbReference type="ARBA" id="ARBA00003917"/>
    </source>
</evidence>
<keyword evidence="6 8" id="KW-0560">Oxidoreductase</keyword>
<gene>
    <name evidence="10" type="ORF">TAPDE_000453</name>
</gene>
<dbReference type="STRING" id="1097556.R4X6M1"/>
<keyword evidence="3 8" id="KW-0575">Peroxidase</keyword>
<dbReference type="GO" id="GO:0042744">
    <property type="term" value="P:hydrogen peroxide catabolic process"/>
    <property type="evidence" value="ECO:0007669"/>
    <property type="project" value="TreeGrafter"/>
</dbReference>
<dbReference type="Gene3D" id="1.10.520.10">
    <property type="match status" value="1"/>
</dbReference>
<reference evidence="10 11" key="1">
    <citation type="journal article" date="2013" name="MBio">
        <title>Genome sequencing of the plant pathogen Taphrina deformans, the causal agent of peach leaf curl.</title>
        <authorList>
            <person name="Cisse O.H."/>
            <person name="Almeida J.M.G.C.F."/>
            <person name="Fonseca A."/>
            <person name="Kumar A.A."/>
            <person name="Salojaervi J."/>
            <person name="Overmyer K."/>
            <person name="Hauser P.M."/>
            <person name="Pagni M."/>
        </authorList>
    </citation>
    <scope>NUCLEOTIDE SEQUENCE [LARGE SCALE GENOMIC DNA]</scope>
    <source>
        <strain evidence="11">PYCC 5710 / ATCC 11124 / CBS 356.35 / IMI 108563 / JCM 9778 / NBRC 8474</strain>
    </source>
</reference>
<keyword evidence="11" id="KW-1185">Reference proteome</keyword>
<dbReference type="PROSITE" id="PS50873">
    <property type="entry name" value="PEROXIDASE_4"/>
    <property type="match status" value="1"/>
</dbReference>
<dbReference type="PANTHER" id="PTHR31356:SF36">
    <property type="entry name" value="L-ASCORBATE PEROXIDASE 3"/>
    <property type="match status" value="1"/>
</dbReference>
<dbReference type="EMBL" id="CAHR02000015">
    <property type="protein sequence ID" value="CCG80817.1"/>
    <property type="molecule type" value="Genomic_DNA"/>
</dbReference>
<dbReference type="FunFam" id="1.10.520.10:FF:000005">
    <property type="entry name" value="Cytochrome c peroxidase"/>
    <property type="match status" value="1"/>
</dbReference>
<dbReference type="PANTHER" id="PTHR31356">
    <property type="entry name" value="THYLAKOID LUMENAL 29 KDA PROTEIN, CHLOROPLASTIC-RELATED"/>
    <property type="match status" value="1"/>
</dbReference>
<dbReference type="AlphaFoldDB" id="R4X6M1"/>
<dbReference type="GO" id="GO:0046872">
    <property type="term" value="F:metal ion binding"/>
    <property type="evidence" value="ECO:0007669"/>
    <property type="project" value="UniProtKB-UniRule"/>
</dbReference>
<evidence type="ECO:0000256" key="4">
    <source>
        <dbReference type="ARBA" id="ARBA00022617"/>
    </source>
</evidence>
<dbReference type="Proteomes" id="UP000013776">
    <property type="component" value="Unassembled WGS sequence"/>
</dbReference>
<dbReference type="EC" id="1.11.1.-" evidence="8"/>
<comment type="function">
    <text evidence="1">Destroys radicals which are normally produced within the cells and which are toxic to biological systems.</text>
</comment>
<evidence type="ECO:0000256" key="7">
    <source>
        <dbReference type="ARBA" id="ARBA00023004"/>
    </source>
</evidence>
<evidence type="ECO:0000256" key="5">
    <source>
        <dbReference type="ARBA" id="ARBA00022723"/>
    </source>
</evidence>
<dbReference type="VEuPathDB" id="FungiDB:TAPDE_000453"/>
<keyword evidence="5" id="KW-0479">Metal-binding</keyword>
<dbReference type="GO" id="GO:0000302">
    <property type="term" value="P:response to reactive oxygen species"/>
    <property type="evidence" value="ECO:0007669"/>
    <property type="project" value="TreeGrafter"/>
</dbReference>
<proteinExistence type="inferred from homology"/>
<dbReference type="InterPro" id="IPR002207">
    <property type="entry name" value="Peroxidase_I"/>
</dbReference>
<accession>R4X6M1</accession>
<dbReference type="Gene3D" id="1.10.420.10">
    <property type="entry name" value="Peroxidase, domain 2"/>
    <property type="match status" value="1"/>
</dbReference>
<dbReference type="GO" id="GO:0034599">
    <property type="term" value="P:cellular response to oxidative stress"/>
    <property type="evidence" value="ECO:0007669"/>
    <property type="project" value="InterPro"/>
</dbReference>
<evidence type="ECO:0000313" key="10">
    <source>
        <dbReference type="EMBL" id="CCG80817.1"/>
    </source>
</evidence>
<protein>
    <recommendedName>
        <fullName evidence="8">Peroxidase</fullName>
        <ecNumber evidence="8">1.11.1.-</ecNumber>
    </recommendedName>
</protein>
<dbReference type="FunFam" id="1.10.420.10:FF:000009">
    <property type="entry name" value="Ascorbate peroxidase"/>
    <property type="match status" value="1"/>
</dbReference>
<name>R4X6M1_TAPDE</name>
<keyword evidence="7" id="KW-0408">Iron</keyword>
<feature type="domain" description="Plant heme peroxidase family profile" evidence="9">
    <location>
        <begin position="77"/>
        <end position="288"/>
    </location>
</feature>
<dbReference type="Pfam" id="PF00141">
    <property type="entry name" value="peroxidase"/>
    <property type="match status" value="1"/>
</dbReference>